<evidence type="ECO:0000313" key="3">
    <source>
        <dbReference type="EMBL" id="BAY87486.1"/>
    </source>
</evidence>
<dbReference type="AlphaFoldDB" id="A0A1Z4M1Z4"/>
<dbReference type="InterPro" id="IPR007055">
    <property type="entry name" value="BON_dom"/>
</dbReference>
<organism evidence="3 4">
    <name type="scientific">Calothrix parasitica NIES-267</name>
    <dbReference type="NCBI Taxonomy" id="1973488"/>
    <lineage>
        <taxon>Bacteria</taxon>
        <taxon>Bacillati</taxon>
        <taxon>Cyanobacteriota</taxon>
        <taxon>Cyanophyceae</taxon>
        <taxon>Nostocales</taxon>
        <taxon>Calotrichaceae</taxon>
        <taxon>Calothrix</taxon>
    </lineage>
</organism>
<feature type="compositionally biased region" description="Polar residues" evidence="1">
    <location>
        <begin position="26"/>
        <end position="39"/>
    </location>
</feature>
<protein>
    <submittedName>
        <fullName evidence="3">Transport-associated protein</fullName>
    </submittedName>
</protein>
<dbReference type="PROSITE" id="PS51257">
    <property type="entry name" value="PROKAR_LIPOPROTEIN"/>
    <property type="match status" value="1"/>
</dbReference>
<sequence length="170" mass="16999">MKKFIPLLISGILVTGAVGCGEESAKTGSENPGATNEALQPSAREASETENQPLGQPGAESAPIDPTAATEGTDPLASDLSKEVSKKLKENLPASNLEVKEQEGVVTVGGTVSSQEELQQVEPLTKGVKGVKGVNVEANVDGAAPAPEGVVPGADTVPGAAPAPEGANPQ</sequence>
<evidence type="ECO:0000256" key="1">
    <source>
        <dbReference type="SAM" id="MobiDB-lite"/>
    </source>
</evidence>
<reference evidence="3 4" key="1">
    <citation type="submission" date="2017-06" db="EMBL/GenBank/DDBJ databases">
        <title>Genome sequencing of cyanobaciteial culture collection at National Institute for Environmental Studies (NIES).</title>
        <authorList>
            <person name="Hirose Y."/>
            <person name="Shimura Y."/>
            <person name="Fujisawa T."/>
            <person name="Nakamura Y."/>
            <person name="Kawachi M."/>
        </authorList>
    </citation>
    <scope>NUCLEOTIDE SEQUENCE [LARGE SCALE GENOMIC DNA]</scope>
    <source>
        <strain evidence="3 4">NIES-267</strain>
    </source>
</reference>
<keyword evidence="4" id="KW-1185">Reference proteome</keyword>
<dbReference type="Proteomes" id="UP000218418">
    <property type="component" value="Chromosome"/>
</dbReference>
<proteinExistence type="predicted"/>
<evidence type="ECO:0000259" key="2">
    <source>
        <dbReference type="PROSITE" id="PS50914"/>
    </source>
</evidence>
<dbReference type="OrthoDB" id="517762at2"/>
<dbReference type="PROSITE" id="PS50914">
    <property type="entry name" value="BON"/>
    <property type="match status" value="1"/>
</dbReference>
<feature type="compositionally biased region" description="Basic and acidic residues" evidence="1">
    <location>
        <begin position="80"/>
        <end position="90"/>
    </location>
</feature>
<feature type="region of interest" description="Disordered" evidence="1">
    <location>
        <begin position="22"/>
        <end position="95"/>
    </location>
</feature>
<evidence type="ECO:0000313" key="4">
    <source>
        <dbReference type="Proteomes" id="UP000218418"/>
    </source>
</evidence>
<gene>
    <name evidence="3" type="ORF">NIES267_70080</name>
</gene>
<accession>A0A1Z4M1Z4</accession>
<dbReference type="Pfam" id="PF04972">
    <property type="entry name" value="BON"/>
    <property type="match status" value="1"/>
</dbReference>
<feature type="region of interest" description="Disordered" evidence="1">
    <location>
        <begin position="142"/>
        <end position="170"/>
    </location>
</feature>
<dbReference type="EMBL" id="AP018227">
    <property type="protein sequence ID" value="BAY87486.1"/>
    <property type="molecule type" value="Genomic_DNA"/>
</dbReference>
<dbReference type="Gene3D" id="3.30.1340.30">
    <property type="match status" value="1"/>
</dbReference>
<feature type="domain" description="BON" evidence="2">
    <location>
        <begin position="72"/>
        <end position="142"/>
    </location>
</feature>
<name>A0A1Z4M1Z4_9CYAN</name>